<proteinExistence type="predicted"/>
<dbReference type="EMBL" id="GISG01048074">
    <property type="protein sequence ID" value="MBA4624563.1"/>
    <property type="molecule type" value="Transcribed_RNA"/>
</dbReference>
<dbReference type="PANTHER" id="PTHR23111">
    <property type="entry name" value="ZINC FINGER PROTEIN"/>
    <property type="match status" value="1"/>
</dbReference>
<feature type="domain" description="RanBP2-type" evidence="5">
    <location>
        <begin position="404"/>
        <end position="433"/>
    </location>
</feature>
<dbReference type="InterPro" id="IPR036443">
    <property type="entry name" value="Znf_RanBP2_sf"/>
</dbReference>
<organism evidence="6">
    <name type="scientific">Opuntia streptacantha</name>
    <name type="common">Prickly pear cactus</name>
    <name type="synonym">Opuntia cardona</name>
    <dbReference type="NCBI Taxonomy" id="393608"/>
    <lineage>
        <taxon>Eukaryota</taxon>
        <taxon>Viridiplantae</taxon>
        <taxon>Streptophyta</taxon>
        <taxon>Embryophyta</taxon>
        <taxon>Tracheophyta</taxon>
        <taxon>Spermatophyta</taxon>
        <taxon>Magnoliopsida</taxon>
        <taxon>eudicotyledons</taxon>
        <taxon>Gunneridae</taxon>
        <taxon>Pentapetalae</taxon>
        <taxon>Caryophyllales</taxon>
        <taxon>Cactineae</taxon>
        <taxon>Cactaceae</taxon>
        <taxon>Opuntioideae</taxon>
        <taxon>Opuntia</taxon>
    </lineage>
</organism>
<dbReference type="InterPro" id="IPR001876">
    <property type="entry name" value="Znf_RanBP2"/>
</dbReference>
<protein>
    <recommendedName>
        <fullName evidence="5">RanBP2-type domain-containing protein</fullName>
    </recommendedName>
</protein>
<dbReference type="SUPFAM" id="SSF90209">
    <property type="entry name" value="Ran binding protein zinc finger-like"/>
    <property type="match status" value="4"/>
</dbReference>
<accession>A0A7C9CUY1</accession>
<evidence type="ECO:0000256" key="4">
    <source>
        <dbReference type="PROSITE-ProRule" id="PRU00322"/>
    </source>
</evidence>
<dbReference type="AlphaFoldDB" id="A0A7C9CUY1"/>
<reference evidence="6" key="1">
    <citation type="journal article" date="2013" name="J. Plant Res.">
        <title>Effect of fungi and light on seed germination of three Opuntia species from semiarid lands of central Mexico.</title>
        <authorList>
            <person name="Delgado-Sanchez P."/>
            <person name="Jimenez-Bremont J.F."/>
            <person name="Guerrero-Gonzalez Mde L."/>
            <person name="Flores J."/>
        </authorList>
    </citation>
    <scope>NUCLEOTIDE SEQUENCE</scope>
    <source>
        <tissue evidence="6">Cladode</tissue>
    </source>
</reference>
<dbReference type="Gene3D" id="4.10.1060.10">
    <property type="entry name" value="Zinc finger, RanBP2-type"/>
    <property type="match status" value="4"/>
</dbReference>
<evidence type="ECO:0000256" key="1">
    <source>
        <dbReference type="ARBA" id="ARBA00022723"/>
    </source>
</evidence>
<dbReference type="PROSITE" id="PS01358">
    <property type="entry name" value="ZF_RANBP2_1"/>
    <property type="match status" value="3"/>
</dbReference>
<dbReference type="GO" id="GO:0008270">
    <property type="term" value="F:zinc ion binding"/>
    <property type="evidence" value="ECO:0007669"/>
    <property type="project" value="UniProtKB-KW"/>
</dbReference>
<feature type="domain" description="RanBP2-type" evidence="5">
    <location>
        <begin position="371"/>
        <end position="400"/>
    </location>
</feature>
<keyword evidence="2 4" id="KW-0863">Zinc-finger</keyword>
<dbReference type="PANTHER" id="PTHR23111:SF40">
    <property type="entry name" value="RNA-BINDING PROTEIN INVOLVED IN HETEROCHROMATIN ASSEMBLY-RELATED"/>
    <property type="match status" value="1"/>
</dbReference>
<evidence type="ECO:0000256" key="3">
    <source>
        <dbReference type="ARBA" id="ARBA00022833"/>
    </source>
</evidence>
<dbReference type="GO" id="GO:0005737">
    <property type="term" value="C:cytoplasm"/>
    <property type="evidence" value="ECO:0007669"/>
    <property type="project" value="TreeGrafter"/>
</dbReference>
<evidence type="ECO:0000256" key="2">
    <source>
        <dbReference type="ARBA" id="ARBA00022771"/>
    </source>
</evidence>
<evidence type="ECO:0000313" key="6">
    <source>
        <dbReference type="EMBL" id="MBA4624563.1"/>
    </source>
</evidence>
<feature type="domain" description="RanBP2-type" evidence="5">
    <location>
        <begin position="293"/>
        <end position="322"/>
    </location>
</feature>
<dbReference type="GO" id="GO:0003729">
    <property type="term" value="F:mRNA binding"/>
    <property type="evidence" value="ECO:0007669"/>
    <property type="project" value="TreeGrafter"/>
</dbReference>
<feature type="domain" description="RanBP2-type" evidence="5">
    <location>
        <begin position="332"/>
        <end position="361"/>
    </location>
</feature>
<reference evidence="6" key="2">
    <citation type="submission" date="2020-07" db="EMBL/GenBank/DDBJ databases">
        <authorList>
            <person name="Vera ALvarez R."/>
            <person name="Arias-Moreno D.M."/>
            <person name="Jimenez-Jacinto V."/>
            <person name="Jimenez-Bremont J.F."/>
            <person name="Swaminathan K."/>
            <person name="Moose S.P."/>
            <person name="Guerrero-Gonzalez M.L."/>
            <person name="Marino-Ramirez L."/>
            <person name="Landsman D."/>
            <person name="Rodriguez-Kessler M."/>
            <person name="Delgado-Sanchez P."/>
        </authorList>
    </citation>
    <scope>NUCLEOTIDE SEQUENCE</scope>
    <source>
        <tissue evidence="6">Cladode</tissue>
    </source>
</reference>
<name>A0A7C9CUY1_OPUST</name>
<evidence type="ECO:0000259" key="5">
    <source>
        <dbReference type="PROSITE" id="PS50199"/>
    </source>
</evidence>
<keyword evidence="1" id="KW-0479">Metal-binding</keyword>
<sequence length="448" mass="49985">MSASRLCFVLGTTPSTMVVQIPNSLFSLSLLRFVGKRSSFSKTLHARPYTCPAIAAAEAAIESPTVTAPQGANRSNLHPWPEWVSFIDRLKSQGYFPQTSSASDGGDAEYCEMNLVKDPCLSFARDRYDIFGSLSKGDIQAIVEGGCPKILRKVINSAKRLRVFVGLDESDVCSACSLRGSCDRAYVNLKESEQDARTVDLVRLLLFYALDPLVISGALGSQQVDHANTSARKLLRMLTDLSEASPGLAPLQPSVKDSYKKKQVVPSKNAVMAQNIETKKGSKNTATAQNVEKKGDWVCPECSFMNFSRNVQCRKCHAENPKGENAHQVEMKAGDWNCPQCSFMNFSRNVQCRKCHAENPKGENAHQVEMKAGDWNCPQCGGMNFARRRNCFQCKEPQPPRNLNPGEWECPKCDFLNFRRNISCRKCGAERVKEAVSHYEEQFWRRPE</sequence>
<dbReference type="PROSITE" id="PS50199">
    <property type="entry name" value="ZF_RANBP2_2"/>
    <property type="match status" value="4"/>
</dbReference>
<keyword evidence="3" id="KW-0862">Zinc</keyword>
<dbReference type="Pfam" id="PF00641">
    <property type="entry name" value="Zn_ribbon_RanBP"/>
    <property type="match status" value="4"/>
</dbReference>
<dbReference type="SMART" id="SM00547">
    <property type="entry name" value="ZnF_RBZ"/>
    <property type="match status" value="4"/>
</dbReference>